<dbReference type="InterPro" id="IPR023366">
    <property type="entry name" value="ATP_synth_asu-like_sf"/>
</dbReference>
<feature type="repeat" description="Lumazine-binding" evidence="11">
    <location>
        <begin position="1"/>
        <end position="96"/>
    </location>
</feature>
<evidence type="ECO:0000256" key="6">
    <source>
        <dbReference type="ARBA" id="ARBA00013950"/>
    </source>
</evidence>
<evidence type="ECO:0000313" key="14">
    <source>
        <dbReference type="Proteomes" id="UP000094578"/>
    </source>
</evidence>
<keyword evidence="7" id="KW-0686">Riboflavin biosynthesis</keyword>
<protein>
    <recommendedName>
        <fullName evidence="6 10">Riboflavin synthase</fullName>
        <ecNumber evidence="5 10">2.5.1.9</ecNumber>
    </recommendedName>
</protein>
<dbReference type="GO" id="GO:0009231">
    <property type="term" value="P:riboflavin biosynthetic process"/>
    <property type="evidence" value="ECO:0007669"/>
    <property type="project" value="UniProtKB-KW"/>
</dbReference>
<evidence type="ECO:0000256" key="11">
    <source>
        <dbReference type="PROSITE-ProRule" id="PRU00524"/>
    </source>
</evidence>
<dbReference type="InterPro" id="IPR017938">
    <property type="entry name" value="Riboflavin_synthase-like_b-brl"/>
</dbReference>
<dbReference type="InterPro" id="IPR001783">
    <property type="entry name" value="Lumazine-bd"/>
</dbReference>
<sequence length="223" mass="24338">MFTGLIEEIGTLRQNGRRGETMVLGINASRIMDGLQIGDSVACNGVCLTVTTIAGSMFTVDVMPETYRSSSLKELTTGSPINLERAMIANGRFGGHIVQGHVDGTAHIEQIQSNQNAVIFQIEPTDHDLFRYIIPKGSITVDGISLTVVSVTSTSFTISIIPHTLKETVLAYRKAGDMVNIECDVLGKYVEHLLQYQSNTANDATHQKKPSITSQFLQENGYM</sequence>
<comment type="caution">
    <text evidence="13">The sequence shown here is derived from an EMBL/GenBank/DDBJ whole genome shotgun (WGS) entry which is preliminary data.</text>
</comment>
<evidence type="ECO:0000259" key="12">
    <source>
        <dbReference type="PROSITE" id="PS51177"/>
    </source>
</evidence>
<dbReference type="STRING" id="1886670.PTI45_02471"/>
<dbReference type="InterPro" id="IPR026017">
    <property type="entry name" value="Lumazine-bd_dom"/>
</dbReference>
<dbReference type="EMBL" id="MDER01000043">
    <property type="protein sequence ID" value="ODP28053.1"/>
    <property type="molecule type" value="Genomic_DNA"/>
</dbReference>
<keyword evidence="14" id="KW-1185">Reference proteome</keyword>
<dbReference type="GO" id="GO:0004746">
    <property type="term" value="F:riboflavin synthase activity"/>
    <property type="evidence" value="ECO:0007669"/>
    <property type="project" value="UniProtKB-UniRule"/>
</dbReference>
<name>A0A1E3L328_9BACL</name>
<dbReference type="PIRSF" id="PIRSF000498">
    <property type="entry name" value="Riboflavin_syn_A"/>
    <property type="match status" value="1"/>
</dbReference>
<keyword evidence="8 13" id="KW-0808">Transferase</keyword>
<dbReference type="RefSeq" id="WP_069327886.1">
    <property type="nucleotide sequence ID" value="NZ_MDER01000043.1"/>
</dbReference>
<dbReference type="CDD" id="cd00402">
    <property type="entry name" value="Riboflavin_synthase_like"/>
    <property type="match status" value="1"/>
</dbReference>
<dbReference type="NCBIfam" id="NF006767">
    <property type="entry name" value="PRK09289.1"/>
    <property type="match status" value="1"/>
</dbReference>
<dbReference type="SUPFAM" id="SSF63380">
    <property type="entry name" value="Riboflavin synthase domain-like"/>
    <property type="match status" value="2"/>
</dbReference>
<evidence type="ECO:0000313" key="13">
    <source>
        <dbReference type="EMBL" id="ODP28053.1"/>
    </source>
</evidence>
<evidence type="ECO:0000256" key="1">
    <source>
        <dbReference type="ARBA" id="ARBA00000968"/>
    </source>
</evidence>
<feature type="domain" description="Lumazine-binding" evidence="12">
    <location>
        <begin position="1"/>
        <end position="96"/>
    </location>
</feature>
<dbReference type="PANTHER" id="PTHR21098">
    <property type="entry name" value="RIBOFLAVIN SYNTHASE ALPHA CHAIN"/>
    <property type="match status" value="1"/>
</dbReference>
<evidence type="ECO:0000256" key="9">
    <source>
        <dbReference type="ARBA" id="ARBA00022737"/>
    </source>
</evidence>
<dbReference type="NCBIfam" id="TIGR00187">
    <property type="entry name" value="ribE"/>
    <property type="match status" value="1"/>
</dbReference>
<dbReference type="Gene3D" id="2.40.30.20">
    <property type="match status" value="2"/>
</dbReference>
<dbReference type="Proteomes" id="UP000094578">
    <property type="component" value="Unassembled WGS sequence"/>
</dbReference>
<dbReference type="PANTHER" id="PTHR21098:SF12">
    <property type="entry name" value="RIBOFLAVIN SYNTHASE"/>
    <property type="match status" value="1"/>
</dbReference>
<comment type="function">
    <text evidence="2">Catalyzes the dismutation of two molecules of 6,7-dimethyl-8-ribityllumazine, resulting in the formation of riboflavin and 5-amino-6-(D-ribitylamino)uracil.</text>
</comment>
<dbReference type="FunFam" id="2.40.30.20:FF:000003">
    <property type="entry name" value="Riboflavin synthase, alpha subunit"/>
    <property type="match status" value="1"/>
</dbReference>
<comment type="subunit">
    <text evidence="4">Homotrimer.</text>
</comment>
<proteinExistence type="predicted"/>
<evidence type="ECO:0000256" key="7">
    <source>
        <dbReference type="ARBA" id="ARBA00022619"/>
    </source>
</evidence>
<gene>
    <name evidence="13" type="primary">ribE</name>
    <name evidence="13" type="ORF">PTI45_02471</name>
</gene>
<evidence type="ECO:0000256" key="2">
    <source>
        <dbReference type="ARBA" id="ARBA00002803"/>
    </source>
</evidence>
<keyword evidence="9" id="KW-0677">Repeat</keyword>
<evidence type="ECO:0000256" key="3">
    <source>
        <dbReference type="ARBA" id="ARBA00004887"/>
    </source>
</evidence>
<dbReference type="PROSITE" id="PS51177">
    <property type="entry name" value="LUMAZINE_BIND"/>
    <property type="match status" value="2"/>
</dbReference>
<comment type="pathway">
    <text evidence="3">Cofactor biosynthesis; riboflavin biosynthesis; riboflavin from 2-hydroxy-3-oxobutyl phosphate and 5-amino-6-(D-ribitylamino)uracil: step 2/2.</text>
</comment>
<dbReference type="NCBIfam" id="NF009566">
    <property type="entry name" value="PRK13020.1"/>
    <property type="match status" value="1"/>
</dbReference>
<dbReference type="PATRIC" id="fig|1886670.3.peg.2514"/>
<comment type="catalytic activity">
    <reaction evidence="1">
        <text>2 6,7-dimethyl-8-(1-D-ribityl)lumazine + H(+) = 5-amino-6-(D-ribitylamino)uracil + riboflavin</text>
        <dbReference type="Rhea" id="RHEA:20772"/>
        <dbReference type="ChEBI" id="CHEBI:15378"/>
        <dbReference type="ChEBI" id="CHEBI:15934"/>
        <dbReference type="ChEBI" id="CHEBI:57986"/>
        <dbReference type="ChEBI" id="CHEBI:58201"/>
        <dbReference type="EC" id="2.5.1.9"/>
    </reaction>
</comment>
<dbReference type="Pfam" id="PF00677">
    <property type="entry name" value="Lum_binding"/>
    <property type="match status" value="2"/>
</dbReference>
<organism evidence="13 14">
    <name type="scientific">Paenibacillus nuruki</name>
    <dbReference type="NCBI Taxonomy" id="1886670"/>
    <lineage>
        <taxon>Bacteria</taxon>
        <taxon>Bacillati</taxon>
        <taxon>Bacillota</taxon>
        <taxon>Bacilli</taxon>
        <taxon>Bacillales</taxon>
        <taxon>Paenibacillaceae</taxon>
        <taxon>Paenibacillus</taxon>
    </lineage>
</organism>
<accession>A0A1E3L328</accession>
<reference evidence="13 14" key="1">
    <citation type="submission" date="2016-08" db="EMBL/GenBank/DDBJ databases">
        <title>Genome sequencing of Paenibacillus sp. TI45-13ar, isolated from Korean traditional nuruk.</title>
        <authorList>
            <person name="Kim S.-J."/>
        </authorList>
    </citation>
    <scope>NUCLEOTIDE SEQUENCE [LARGE SCALE GENOMIC DNA]</scope>
    <source>
        <strain evidence="13 14">TI45-13ar</strain>
    </source>
</reference>
<evidence type="ECO:0000256" key="10">
    <source>
        <dbReference type="NCBIfam" id="TIGR00187"/>
    </source>
</evidence>
<feature type="domain" description="Lumazine-binding" evidence="12">
    <location>
        <begin position="97"/>
        <end position="194"/>
    </location>
</feature>
<evidence type="ECO:0000256" key="5">
    <source>
        <dbReference type="ARBA" id="ARBA00012827"/>
    </source>
</evidence>
<evidence type="ECO:0000256" key="4">
    <source>
        <dbReference type="ARBA" id="ARBA00011233"/>
    </source>
</evidence>
<feature type="repeat" description="Lumazine-binding" evidence="11">
    <location>
        <begin position="97"/>
        <end position="194"/>
    </location>
</feature>
<dbReference type="EC" id="2.5.1.9" evidence="5 10"/>
<dbReference type="FunFam" id="2.40.30.20:FF:000004">
    <property type="entry name" value="Riboflavin synthase, alpha subunit"/>
    <property type="match status" value="1"/>
</dbReference>
<evidence type="ECO:0000256" key="8">
    <source>
        <dbReference type="ARBA" id="ARBA00022679"/>
    </source>
</evidence>
<dbReference type="AlphaFoldDB" id="A0A1E3L328"/>